<dbReference type="InParanoid" id="A7SME2"/>
<dbReference type="OrthoDB" id="5951691at2759"/>
<dbReference type="GO" id="GO:0003729">
    <property type="term" value="F:mRNA binding"/>
    <property type="evidence" value="ECO:0000318"/>
    <property type="project" value="GO_Central"/>
</dbReference>
<dbReference type="EMBL" id="DS469708">
    <property type="protein sequence ID" value="EDO35111.1"/>
    <property type="molecule type" value="Genomic_DNA"/>
</dbReference>
<dbReference type="SUPFAM" id="SSF64153">
    <property type="entry name" value="YjeF N-terminal domain-like"/>
    <property type="match status" value="1"/>
</dbReference>
<keyword evidence="9" id="KW-1185">Reference proteome</keyword>
<dbReference type="OMA" id="YISTGRH"/>
<dbReference type="InterPro" id="IPR025762">
    <property type="entry name" value="DFDF"/>
</dbReference>
<dbReference type="InterPro" id="IPR036652">
    <property type="entry name" value="YjeF_N_dom_sf"/>
</dbReference>
<dbReference type="FunCoup" id="A7SME2">
    <property type="interactions" value="409"/>
</dbReference>
<sequence length="347" mass="38138">MAASPARPEKKKKSGEKSATPKKQERQKPFKTKDKECFGQAVEEIVVANDFDFEKNLALFDKKAVFEEMESSGVVTGVRKGFRESNIKPDESVLQQQVATSRKIIVPEDQKGREYSTEIGITVPAISPELRMRLIQTSEQMGLTAEQRIEAAGLCAWQMTVQLLGGPQRFTRSNAHQTPSVVVMAGPHIQGLQGICTARHLANRNVQVTLFIPRKTQDLIPQLALYMHTGGALAASVRDLPRQPVDLVIDALAGHNQKKEVMEQTLNAVEWANQNMAPILSLDPCLQTSSLGLEVKWSLALGLPLANTPKSGRLYLGDIGIPKGVFSAVDINYISPFGDKFVIPLET</sequence>
<evidence type="ECO:0000259" key="6">
    <source>
        <dbReference type="PROSITE" id="PS51385"/>
    </source>
</evidence>
<dbReference type="PROSITE" id="PS51512">
    <property type="entry name" value="DFDF"/>
    <property type="match status" value="1"/>
</dbReference>
<evidence type="ECO:0000256" key="1">
    <source>
        <dbReference type="ARBA" id="ARBA00004201"/>
    </source>
</evidence>
<dbReference type="GO" id="GO:0000932">
    <property type="term" value="C:P-body"/>
    <property type="evidence" value="ECO:0000318"/>
    <property type="project" value="GO_Central"/>
</dbReference>
<dbReference type="AlphaFoldDB" id="A7SME2"/>
<gene>
    <name evidence="8" type="ORF">NEMVEDRAFT_v1g172115</name>
</gene>
<proteinExistence type="inferred from homology"/>
<dbReference type="Pfam" id="PF09532">
    <property type="entry name" value="FDF"/>
    <property type="match status" value="1"/>
</dbReference>
<dbReference type="Pfam" id="PF03853">
    <property type="entry name" value="YjeF_N"/>
    <property type="match status" value="1"/>
</dbReference>
<evidence type="ECO:0000313" key="8">
    <source>
        <dbReference type="EMBL" id="EDO35111.1"/>
    </source>
</evidence>
<dbReference type="KEGG" id="nve:5506484"/>
<comment type="similarity">
    <text evidence="2">Belongs to the EDC3 family.</text>
</comment>
<dbReference type="Gene3D" id="3.40.50.10260">
    <property type="entry name" value="YjeF N-terminal domain"/>
    <property type="match status" value="1"/>
</dbReference>
<dbReference type="PANTHER" id="PTHR13612:SF0">
    <property type="entry name" value="ENHANCER OF MRNA-DECAPPING PROTEIN 3"/>
    <property type="match status" value="1"/>
</dbReference>
<dbReference type="PROSITE" id="PS51385">
    <property type="entry name" value="YJEF_N"/>
    <property type="match status" value="1"/>
</dbReference>
<name>A7SME2_NEMVE</name>
<protein>
    <recommendedName>
        <fullName evidence="3">Enhancer of mRNA-decapping protein 3</fullName>
    </recommendedName>
</protein>
<feature type="compositionally biased region" description="Basic and acidic residues" evidence="5">
    <location>
        <begin position="22"/>
        <end position="34"/>
    </location>
</feature>
<dbReference type="STRING" id="45351.A7SME2"/>
<dbReference type="PhylomeDB" id="A7SME2"/>
<feature type="region of interest" description="Disordered" evidence="5">
    <location>
        <begin position="1"/>
        <end position="34"/>
    </location>
</feature>
<evidence type="ECO:0000256" key="4">
    <source>
        <dbReference type="ARBA" id="ARBA00022490"/>
    </source>
</evidence>
<evidence type="ECO:0000256" key="5">
    <source>
        <dbReference type="SAM" id="MobiDB-lite"/>
    </source>
</evidence>
<dbReference type="InterPro" id="IPR019050">
    <property type="entry name" value="FDF_dom"/>
</dbReference>
<accession>A7SME2</accession>
<dbReference type="SMART" id="SM01199">
    <property type="entry name" value="FDF"/>
    <property type="match status" value="1"/>
</dbReference>
<evidence type="ECO:0000256" key="3">
    <source>
        <dbReference type="ARBA" id="ARBA00015797"/>
    </source>
</evidence>
<feature type="domain" description="DFDF" evidence="7">
    <location>
        <begin position="39"/>
        <end position="75"/>
    </location>
</feature>
<dbReference type="Proteomes" id="UP000001593">
    <property type="component" value="Unassembled WGS sequence"/>
</dbReference>
<keyword evidence="4" id="KW-0963">Cytoplasm</keyword>
<dbReference type="HOGENOM" id="CLU_026194_0_0_1"/>
<dbReference type="eggNOG" id="KOG2585">
    <property type="taxonomic scope" value="Eukaryota"/>
</dbReference>
<dbReference type="GO" id="GO:0033962">
    <property type="term" value="P:P-body assembly"/>
    <property type="evidence" value="ECO:0000318"/>
    <property type="project" value="GO_Central"/>
</dbReference>
<evidence type="ECO:0000259" key="7">
    <source>
        <dbReference type="PROSITE" id="PS51512"/>
    </source>
</evidence>
<feature type="domain" description="YjeF N-terminal" evidence="6">
    <location>
        <begin position="130"/>
        <end position="327"/>
    </location>
</feature>
<evidence type="ECO:0000256" key="2">
    <source>
        <dbReference type="ARBA" id="ARBA00006610"/>
    </source>
</evidence>
<organism evidence="8 9">
    <name type="scientific">Nematostella vectensis</name>
    <name type="common">Starlet sea anemone</name>
    <dbReference type="NCBI Taxonomy" id="45351"/>
    <lineage>
        <taxon>Eukaryota</taxon>
        <taxon>Metazoa</taxon>
        <taxon>Cnidaria</taxon>
        <taxon>Anthozoa</taxon>
        <taxon>Hexacorallia</taxon>
        <taxon>Actiniaria</taxon>
        <taxon>Edwardsiidae</taxon>
        <taxon>Nematostella</taxon>
    </lineage>
</organism>
<dbReference type="PANTHER" id="PTHR13612">
    <property type="entry name" value="ENHANCER OF MRNA-DECAPPING PROTEIN 3"/>
    <property type="match status" value="1"/>
</dbReference>
<comment type="subcellular location">
    <subcellularLocation>
        <location evidence="1">Cytoplasm</location>
        <location evidence="1">P-body</location>
    </subcellularLocation>
</comment>
<evidence type="ECO:0000313" key="9">
    <source>
        <dbReference type="Proteomes" id="UP000001593"/>
    </source>
</evidence>
<reference evidence="8 9" key="1">
    <citation type="journal article" date="2007" name="Science">
        <title>Sea anemone genome reveals ancestral eumetazoan gene repertoire and genomic organization.</title>
        <authorList>
            <person name="Putnam N.H."/>
            <person name="Srivastava M."/>
            <person name="Hellsten U."/>
            <person name="Dirks B."/>
            <person name="Chapman J."/>
            <person name="Salamov A."/>
            <person name="Terry A."/>
            <person name="Shapiro H."/>
            <person name="Lindquist E."/>
            <person name="Kapitonov V.V."/>
            <person name="Jurka J."/>
            <person name="Genikhovich G."/>
            <person name="Grigoriev I.V."/>
            <person name="Lucas S.M."/>
            <person name="Steele R.E."/>
            <person name="Finnerty J.R."/>
            <person name="Technau U."/>
            <person name="Martindale M.Q."/>
            <person name="Rokhsar D.S."/>
        </authorList>
    </citation>
    <scope>NUCLEOTIDE SEQUENCE [LARGE SCALE GENOMIC DNA]</scope>
    <source>
        <strain evidence="9">CH2 X CH6</strain>
    </source>
</reference>
<dbReference type="InterPro" id="IPR004443">
    <property type="entry name" value="YjeF_N_dom"/>
</dbReference>
<dbReference type="GO" id="GO:0031087">
    <property type="term" value="P:deadenylation-independent decapping of nuclear-transcribed mRNA"/>
    <property type="evidence" value="ECO:0000318"/>
    <property type="project" value="GO_Central"/>
</dbReference>